<proteinExistence type="predicted"/>
<reference evidence="2" key="1">
    <citation type="journal article" date="2014" name="Int. J. Syst. Evol. Microbiol.">
        <title>Complete genome sequence of Corynebacterium casei LMG S-19264T (=DSM 44701T), isolated from a smear-ripened cheese.</title>
        <authorList>
            <consortium name="US DOE Joint Genome Institute (JGI-PGF)"/>
            <person name="Walter F."/>
            <person name="Albersmeier A."/>
            <person name="Kalinowski J."/>
            <person name="Ruckert C."/>
        </authorList>
    </citation>
    <scope>NUCLEOTIDE SEQUENCE</scope>
    <source>
        <strain evidence="2">CGMCC 4.7308</strain>
    </source>
</reference>
<sequence length="184" mass="18802">MGDESVSGGHDGHRTVHGHAEPFRSMWSRVGGANSTAALYGAVVAAGLLSVADEQENPTGDVLIGSLGILAVFWLAHSYTHVLGTRPAGAGGTLMRHMLRTMRHEAALVLGGLPALAFVGVAVLAGLRPEVAVVAAIAVTGVVLTVCGLVYGRRCGARGWDLARETATGAVLGAVVLLLEIVAH</sequence>
<keyword evidence="1" id="KW-0812">Transmembrane</keyword>
<feature type="transmembrane region" description="Helical" evidence="1">
    <location>
        <begin position="63"/>
        <end position="85"/>
    </location>
</feature>
<gene>
    <name evidence="2" type="ORF">GCM10011594_30990</name>
</gene>
<accession>A0A917T3Z5</accession>
<dbReference type="AlphaFoldDB" id="A0A917T3Z5"/>
<evidence type="ECO:0000313" key="2">
    <source>
        <dbReference type="EMBL" id="GGM08900.1"/>
    </source>
</evidence>
<keyword evidence="3" id="KW-1185">Reference proteome</keyword>
<feature type="transmembrane region" description="Helical" evidence="1">
    <location>
        <begin position="131"/>
        <end position="151"/>
    </location>
</feature>
<dbReference type="Proteomes" id="UP000655208">
    <property type="component" value="Unassembled WGS sequence"/>
</dbReference>
<dbReference type="EMBL" id="BMNA01000006">
    <property type="protein sequence ID" value="GGM08900.1"/>
    <property type="molecule type" value="Genomic_DNA"/>
</dbReference>
<name>A0A917T3Z5_9ACTN</name>
<keyword evidence="1" id="KW-0472">Membrane</keyword>
<reference evidence="2" key="2">
    <citation type="submission" date="2020-09" db="EMBL/GenBank/DDBJ databases">
        <authorList>
            <person name="Sun Q."/>
            <person name="Zhou Y."/>
        </authorList>
    </citation>
    <scope>NUCLEOTIDE SEQUENCE</scope>
    <source>
        <strain evidence="2">CGMCC 4.7308</strain>
    </source>
</reference>
<feature type="transmembrane region" description="Helical" evidence="1">
    <location>
        <begin position="163"/>
        <end position="183"/>
    </location>
</feature>
<dbReference type="RefSeq" id="WP_188943053.1">
    <property type="nucleotide sequence ID" value="NZ_BMNA01000006.1"/>
</dbReference>
<evidence type="ECO:0000256" key="1">
    <source>
        <dbReference type="SAM" id="Phobius"/>
    </source>
</evidence>
<feature type="transmembrane region" description="Helical" evidence="1">
    <location>
        <begin position="32"/>
        <end position="51"/>
    </location>
</feature>
<keyword evidence="1" id="KW-1133">Transmembrane helix</keyword>
<comment type="caution">
    <text evidence="2">The sequence shown here is derived from an EMBL/GenBank/DDBJ whole genome shotgun (WGS) entry which is preliminary data.</text>
</comment>
<organism evidence="2 3">
    <name type="scientific">Nakamurella endophytica</name>
    <dbReference type="NCBI Taxonomy" id="1748367"/>
    <lineage>
        <taxon>Bacteria</taxon>
        <taxon>Bacillati</taxon>
        <taxon>Actinomycetota</taxon>
        <taxon>Actinomycetes</taxon>
        <taxon>Nakamurellales</taxon>
        <taxon>Nakamurellaceae</taxon>
        <taxon>Nakamurella</taxon>
    </lineage>
</organism>
<evidence type="ECO:0000313" key="3">
    <source>
        <dbReference type="Proteomes" id="UP000655208"/>
    </source>
</evidence>
<feature type="transmembrane region" description="Helical" evidence="1">
    <location>
        <begin position="106"/>
        <end position="125"/>
    </location>
</feature>
<protein>
    <submittedName>
        <fullName evidence="2">Uncharacterized protein</fullName>
    </submittedName>
</protein>